<evidence type="ECO:0000313" key="8">
    <source>
        <dbReference type="EMBL" id="CYW60780.1"/>
    </source>
</evidence>
<dbReference type="Proteomes" id="UP000072618">
    <property type="component" value="Unassembled WGS sequence"/>
</dbReference>
<dbReference type="EMBL" id="CP065430">
    <property type="protein sequence ID" value="QPO26124.1"/>
    <property type="molecule type" value="Genomic_DNA"/>
</dbReference>
<dbReference type="EMBL" id="FIIX01000014">
    <property type="protein sequence ID" value="CYV92723.1"/>
    <property type="molecule type" value="Genomic_DNA"/>
</dbReference>
<evidence type="ECO:0000256" key="1">
    <source>
        <dbReference type="SAM" id="Phobius"/>
    </source>
</evidence>
<evidence type="ECO:0000313" key="23">
    <source>
        <dbReference type="Proteomes" id="UP000273973"/>
    </source>
</evidence>
<proteinExistence type="predicted"/>
<dbReference type="Proteomes" id="UP000278566">
    <property type="component" value="Unassembled WGS sequence"/>
</dbReference>
<dbReference type="Proteomes" id="UP000069526">
    <property type="component" value="Unassembled WGS sequence"/>
</dbReference>
<dbReference type="Proteomes" id="UP000309259">
    <property type="component" value="Unassembled WGS sequence"/>
</dbReference>
<dbReference type="EMBL" id="FIJK01000062">
    <property type="protein sequence ID" value="CYW60780.1"/>
    <property type="molecule type" value="Genomic_DNA"/>
</dbReference>
<reference evidence="14 25" key="5">
    <citation type="submission" date="2019-04" db="EMBL/GenBank/DDBJ databases">
        <title>Genome analysis of Streptococcus suis strain WUSS327.</title>
        <authorList>
            <person name="Chen H."/>
            <person name="Gao X."/>
            <person name="Wu Z."/>
        </authorList>
    </citation>
    <scope>NUCLEOTIDE SEQUENCE [LARGE SCALE GENOMIC DNA]</scope>
    <source>
        <strain evidence="14 25">WUSS327</strain>
    </source>
</reference>
<evidence type="ECO:0000313" key="19">
    <source>
        <dbReference type="Proteomes" id="UP000073388"/>
    </source>
</evidence>
<dbReference type="Proteomes" id="UP000072794">
    <property type="component" value="Unassembled WGS sequence"/>
</dbReference>
<evidence type="ECO:0000313" key="9">
    <source>
        <dbReference type="EMBL" id="CYX41123.1"/>
    </source>
</evidence>
<dbReference type="EMBL" id="RRZO01000038">
    <property type="protein sequence ID" value="RRN50011.1"/>
    <property type="molecule type" value="Genomic_DNA"/>
</dbReference>
<evidence type="ECO:0000313" key="14">
    <source>
        <dbReference type="EMBL" id="TII01936.1"/>
    </source>
</evidence>
<dbReference type="STRING" id="1321372.GCA_000478745_00737"/>
<reference evidence="13 23" key="4">
    <citation type="submission" date="2018-12" db="EMBL/GenBank/DDBJ databases">
        <title>Whole-genome sequences of fifteen clinical Streptococcus suis strains isolated from pigs between 2006 and 2018.</title>
        <authorList>
            <person name="Stevens M.J.A."/>
            <person name="Cernela N."/>
            <person name="Spoerry Serrano N."/>
            <person name="Schmitt S."/>
            <person name="Schrenzel J."/>
            <person name="Stephan R."/>
        </authorList>
    </citation>
    <scope>NUCLEOTIDE SEQUENCE [LARGE SCALE GENOMIC DNA]</scope>
    <source>
        <strain evidence="13 23">SS1014</strain>
    </source>
</reference>
<dbReference type="EMBL" id="FIHM01000018">
    <property type="protein sequence ID" value="CYV30483.1"/>
    <property type="molecule type" value="Genomic_DNA"/>
</dbReference>
<dbReference type="eggNOG" id="ENOG50329AG">
    <property type="taxonomic scope" value="Bacteria"/>
</dbReference>
<evidence type="ECO:0000313" key="18">
    <source>
        <dbReference type="Proteomes" id="UP000072794"/>
    </source>
</evidence>
<organism evidence="13 23">
    <name type="scientific">Streptococcus suis</name>
    <dbReference type="NCBI Taxonomy" id="1307"/>
    <lineage>
        <taxon>Bacteria</taxon>
        <taxon>Bacillati</taxon>
        <taxon>Bacillota</taxon>
        <taxon>Bacilli</taxon>
        <taxon>Lactobacillales</taxon>
        <taxon>Streptococcaceae</taxon>
        <taxon>Streptococcus</taxon>
    </lineage>
</organism>
<evidence type="ECO:0000313" key="4">
    <source>
        <dbReference type="EMBL" id="CYU80647.1"/>
    </source>
</evidence>
<feature type="transmembrane region" description="Helical" evidence="1">
    <location>
        <begin position="29"/>
        <end position="50"/>
    </location>
</feature>
<dbReference type="PATRIC" id="fig|1307.473.peg.1963"/>
<dbReference type="EMBL" id="FIHS01000001">
    <property type="protein sequence ID" value="CYV23552.1"/>
    <property type="molecule type" value="Genomic_DNA"/>
</dbReference>
<protein>
    <submittedName>
        <fullName evidence="13">DUF3165 family protein</fullName>
    </submittedName>
    <submittedName>
        <fullName evidence="2">Membrane protein</fullName>
    </submittedName>
</protein>
<dbReference type="EMBL" id="FIHD01000003">
    <property type="protein sequence ID" value="CYU68049.1"/>
    <property type="molecule type" value="Genomic_DNA"/>
</dbReference>
<dbReference type="Proteomes" id="UP000071533">
    <property type="component" value="Unassembled WGS sequence"/>
</dbReference>
<evidence type="ECO:0000313" key="21">
    <source>
        <dbReference type="Proteomes" id="UP000074850"/>
    </source>
</evidence>
<sequence>MFYLILAIMLVLFYIFVAPRNIKGTMNLIAAVFLLVALAIALVLGFLRIMQFSKEIWVGLLMILIGFWAMRDIYYLDKEPKDRQRRTERPGPYRYR</sequence>
<evidence type="ECO:0000313" key="11">
    <source>
        <dbReference type="EMBL" id="QPO26124.1"/>
    </source>
</evidence>
<dbReference type="Pfam" id="PF11364">
    <property type="entry name" value="DUF3165"/>
    <property type="match status" value="1"/>
</dbReference>
<evidence type="ECO:0000313" key="10">
    <source>
        <dbReference type="EMBL" id="MDG4526622.1"/>
    </source>
</evidence>
<dbReference type="EMBL" id="JANFMP010000005">
    <property type="protein sequence ID" value="MDG4526622.1"/>
    <property type="molecule type" value="Genomic_DNA"/>
</dbReference>
<evidence type="ECO:0000313" key="25">
    <source>
        <dbReference type="Proteomes" id="UP000309259"/>
    </source>
</evidence>
<dbReference type="Proteomes" id="UP001152875">
    <property type="component" value="Unassembled WGS sequence"/>
</dbReference>
<dbReference type="Proteomes" id="UP000594569">
    <property type="component" value="Chromosome"/>
</dbReference>
<evidence type="ECO:0000313" key="2">
    <source>
        <dbReference type="EMBL" id="CYU54965.1"/>
    </source>
</evidence>
<evidence type="ECO:0000313" key="20">
    <source>
        <dbReference type="Proteomes" id="UP000073494"/>
    </source>
</evidence>
<evidence type="ECO:0000313" key="17">
    <source>
        <dbReference type="Proteomes" id="UP000072618"/>
    </source>
</evidence>
<dbReference type="EMBL" id="FIGJ01000008">
    <property type="protein sequence ID" value="CYU54965.1"/>
    <property type="molecule type" value="Genomic_DNA"/>
</dbReference>
<dbReference type="EMBL" id="FILX01000004">
    <property type="protein sequence ID" value="CYX41123.1"/>
    <property type="molecule type" value="Genomic_DNA"/>
</dbReference>
<reference evidence="15 16" key="1">
    <citation type="submission" date="2016-02" db="EMBL/GenBank/DDBJ databases">
        <authorList>
            <consortium name="Pathogen Informatics"/>
        </authorList>
    </citation>
    <scope>NUCLEOTIDE SEQUENCE [LARGE SCALE GENOMIC DNA]</scope>
    <source>
        <strain evidence="2 17">LSS32</strain>
        <strain evidence="4 18">LSS52</strain>
        <strain evidence="3 20">LSS54</strain>
        <strain evidence="6 21">LSS64</strain>
        <strain evidence="5 16">LSS69</strain>
        <strain evidence="7 19">LSS99</strain>
        <strain evidence="8 15">SS1013</strain>
        <strain evidence="9 22">SS993</strain>
    </source>
</reference>
<keyword evidence="1" id="KW-0472">Membrane</keyword>
<evidence type="ECO:0000313" key="26">
    <source>
        <dbReference type="Proteomes" id="UP000594569"/>
    </source>
</evidence>
<evidence type="ECO:0000313" key="7">
    <source>
        <dbReference type="EMBL" id="CYV92723.1"/>
    </source>
</evidence>
<evidence type="ECO:0000313" key="15">
    <source>
        <dbReference type="Proteomes" id="UP000069526"/>
    </source>
</evidence>
<dbReference type="Proteomes" id="UP000273973">
    <property type="component" value="Unassembled WGS sequence"/>
</dbReference>
<keyword evidence="1" id="KW-0812">Transmembrane</keyword>
<reference evidence="13 23" key="3">
    <citation type="submission" date="2018-11" db="EMBL/GenBank/DDBJ databases">
        <authorList>
            <person name="Stevens M.J."/>
            <person name="Cernela N."/>
            <person name="Spoerry Serrano N."/>
            <person name="Schmitt S."/>
            <person name="Schrenzel J."/>
            <person name="Stephan R."/>
        </authorList>
    </citation>
    <scope>NUCLEOTIDE SEQUENCE [LARGE SCALE GENOMIC DNA]</scope>
    <source>
        <strain evidence="13 23">SS1014</strain>
    </source>
</reference>
<accession>A0A0M9FGK9</accession>
<evidence type="ECO:0000313" key="5">
    <source>
        <dbReference type="EMBL" id="CYV23552.1"/>
    </source>
</evidence>
<dbReference type="EMBL" id="FIHA01000014">
    <property type="protein sequence ID" value="CYU80647.1"/>
    <property type="molecule type" value="Genomic_DNA"/>
</dbReference>
<evidence type="ECO:0000313" key="3">
    <source>
        <dbReference type="EMBL" id="CYU68049.1"/>
    </source>
</evidence>
<dbReference type="Proteomes" id="UP000073388">
    <property type="component" value="Unassembled WGS sequence"/>
</dbReference>
<feature type="transmembrane region" description="Helical" evidence="1">
    <location>
        <begin position="6"/>
        <end position="22"/>
    </location>
</feature>
<dbReference type="EMBL" id="RSDG01000080">
    <property type="protein sequence ID" value="RRR44631.1"/>
    <property type="molecule type" value="Genomic_DNA"/>
</dbReference>
<reference evidence="12 24" key="2">
    <citation type="submission" date="2018-11" db="EMBL/GenBank/DDBJ databases">
        <title>Changes in penicillin susceptibility of Streptococcus suis isolates by amino acid alterations in the penicillin-binding protein.</title>
        <authorList>
            <person name="Niemann L."/>
            <person name="Eichhorn I."/>
        </authorList>
    </citation>
    <scope>NUCLEOTIDE SEQUENCE [LARGE SCALE GENOMIC DNA]</scope>
    <source>
        <strain evidence="12 24">IMT40738</strain>
    </source>
</reference>
<evidence type="ECO:0000313" key="13">
    <source>
        <dbReference type="EMBL" id="RRR44631.1"/>
    </source>
</evidence>
<dbReference type="AlphaFoldDB" id="A0A0M9FGK9"/>
<evidence type="ECO:0000313" key="16">
    <source>
        <dbReference type="Proteomes" id="UP000071533"/>
    </source>
</evidence>
<evidence type="ECO:0000313" key="24">
    <source>
        <dbReference type="Proteomes" id="UP000278566"/>
    </source>
</evidence>
<feature type="transmembrane region" description="Helical" evidence="1">
    <location>
        <begin position="56"/>
        <end position="76"/>
    </location>
</feature>
<keyword evidence="1" id="KW-1133">Transmembrane helix</keyword>
<reference evidence="11 26" key="6">
    <citation type="submission" date="2020-12" db="EMBL/GenBank/DDBJ databases">
        <title>Nonconservative transfer and diversity of a new family of integrative and conjugative elements associated with antibiotic resistance in zoonotic pathogen Streptococcus suis.</title>
        <authorList>
            <person name="Huang J."/>
        </authorList>
    </citation>
    <scope>NUCLEOTIDE SEQUENCE [LARGE SCALE GENOMIC DNA]</scope>
    <source>
        <strain evidence="11 26">YZDH1</strain>
    </source>
</reference>
<reference evidence="10" key="7">
    <citation type="submission" date="2022-07" db="EMBL/GenBank/DDBJ databases">
        <title>Whole Genome Sequencing of Streptococcus suis.</title>
        <authorList>
            <person name="Dai X."/>
            <person name="Huang J."/>
            <person name="Wang L."/>
        </authorList>
    </citation>
    <scope>NUCLEOTIDE SEQUENCE</scope>
    <source>
        <strain evidence="10">XNB2</strain>
    </source>
</reference>
<evidence type="ECO:0000313" key="22">
    <source>
        <dbReference type="Proteomes" id="UP000074903"/>
    </source>
</evidence>
<name>A0A0M9FGK9_STRSU</name>
<dbReference type="RefSeq" id="WP_002943024.1">
    <property type="nucleotide sequence ID" value="NZ_CAMUSF010000001.1"/>
</dbReference>
<dbReference type="EMBL" id="SSXL01000019">
    <property type="protein sequence ID" value="TII01936.1"/>
    <property type="molecule type" value="Genomic_DNA"/>
</dbReference>
<dbReference type="Proteomes" id="UP000074850">
    <property type="component" value="Unassembled WGS sequence"/>
</dbReference>
<dbReference type="InterPro" id="IPR021506">
    <property type="entry name" value="DUF3165"/>
</dbReference>
<dbReference type="Proteomes" id="UP000073494">
    <property type="component" value="Unassembled WGS sequence"/>
</dbReference>
<evidence type="ECO:0000313" key="6">
    <source>
        <dbReference type="EMBL" id="CYV30483.1"/>
    </source>
</evidence>
<dbReference type="Proteomes" id="UP000074903">
    <property type="component" value="Unassembled WGS sequence"/>
</dbReference>
<evidence type="ECO:0000313" key="12">
    <source>
        <dbReference type="EMBL" id="RRN50011.1"/>
    </source>
</evidence>
<gene>
    <name evidence="12" type="ORF">EI220_08015</name>
    <name evidence="13" type="ORF">EJA00_09310</name>
    <name evidence="2" type="ORF">ERS132394_00839</name>
    <name evidence="4" type="ORF">ERS132414_00912</name>
    <name evidence="3" type="ORF">ERS132416_00269</name>
    <name evidence="6" type="ORF">ERS132426_01038</name>
    <name evidence="5" type="ORF">ERS132431_00040</name>
    <name evidence="7" type="ORF">ERS132461_00857</name>
    <name evidence="9" type="ORF">ERS132531_00454</name>
    <name evidence="8" type="ORF">ERS132539_02009</name>
    <name evidence="14" type="ORF">FAJ35_06285</name>
    <name evidence="11" type="ORF">I5V48_09040</name>
    <name evidence="10" type="ORF">NOL13_04210</name>
</gene>